<comment type="caution">
    <text evidence="1">The sequence shown here is derived from an EMBL/GenBank/DDBJ whole genome shotgun (WGS) entry which is preliminary data.</text>
</comment>
<sequence length="217" mass="21737">MTPAAGGAAVPGAPKANRVGQLLGSGAAGAREAEMTPSSGRGQAVSASASATAGGSGSGSSAAAQVPEHQFSQEQLGALAALLGSGQQGGDAAAGGYTGLQEDAHLSDILTASNITPLLRSHPTLITRLLPHLPKDLPLSSPPTASEVQELLSTPQWMEAVAAFDAALRTGGLQGVMPSLGLSERAGNGVKEFLEEVGKGAKSESEEKEEEDKMDTE</sequence>
<keyword evidence="2" id="KW-1185">Reference proteome</keyword>
<gene>
    <name evidence="1" type="ORF">QFC24_004220</name>
</gene>
<protein>
    <submittedName>
        <fullName evidence="1">Uncharacterized protein</fullName>
    </submittedName>
</protein>
<name>A0ACC2XHC1_9TREE</name>
<dbReference type="EMBL" id="JASBWV010000014">
    <property type="protein sequence ID" value="KAJ9122789.1"/>
    <property type="molecule type" value="Genomic_DNA"/>
</dbReference>
<accession>A0ACC2XHC1</accession>
<evidence type="ECO:0000313" key="1">
    <source>
        <dbReference type="EMBL" id="KAJ9122789.1"/>
    </source>
</evidence>
<organism evidence="1 2">
    <name type="scientific">Naganishia onofrii</name>
    <dbReference type="NCBI Taxonomy" id="1851511"/>
    <lineage>
        <taxon>Eukaryota</taxon>
        <taxon>Fungi</taxon>
        <taxon>Dikarya</taxon>
        <taxon>Basidiomycota</taxon>
        <taxon>Agaricomycotina</taxon>
        <taxon>Tremellomycetes</taxon>
        <taxon>Filobasidiales</taxon>
        <taxon>Filobasidiaceae</taxon>
        <taxon>Naganishia</taxon>
    </lineage>
</organism>
<reference evidence="1" key="1">
    <citation type="submission" date="2023-04" db="EMBL/GenBank/DDBJ databases">
        <title>Draft Genome sequencing of Naganishia species isolated from polar environments using Oxford Nanopore Technology.</title>
        <authorList>
            <person name="Leo P."/>
            <person name="Venkateswaran K."/>
        </authorList>
    </citation>
    <scope>NUCLEOTIDE SEQUENCE</scope>
    <source>
        <strain evidence="1">DBVPG 5303</strain>
    </source>
</reference>
<evidence type="ECO:0000313" key="2">
    <source>
        <dbReference type="Proteomes" id="UP001234202"/>
    </source>
</evidence>
<proteinExistence type="predicted"/>
<dbReference type="Proteomes" id="UP001234202">
    <property type="component" value="Unassembled WGS sequence"/>
</dbReference>